<comment type="caution">
    <text evidence="1">The sequence shown here is derived from an EMBL/GenBank/DDBJ whole genome shotgun (WGS) entry which is preliminary data.</text>
</comment>
<dbReference type="Proteomes" id="UP001597414">
    <property type="component" value="Unassembled WGS sequence"/>
</dbReference>
<gene>
    <name evidence="1" type="ORF">ACFSKV_00655</name>
</gene>
<organism evidence="1 2">
    <name type="scientific">Shivajiella indica</name>
    <dbReference type="NCBI Taxonomy" id="872115"/>
    <lineage>
        <taxon>Bacteria</taxon>
        <taxon>Pseudomonadati</taxon>
        <taxon>Bacteroidota</taxon>
        <taxon>Cytophagia</taxon>
        <taxon>Cytophagales</taxon>
        <taxon>Cyclobacteriaceae</taxon>
        <taxon>Shivajiella</taxon>
    </lineage>
</organism>
<dbReference type="InterPro" id="IPR008257">
    <property type="entry name" value="Pept_M19"/>
</dbReference>
<dbReference type="Gene3D" id="3.20.20.140">
    <property type="entry name" value="Metal-dependent hydrolases"/>
    <property type="match status" value="1"/>
</dbReference>
<dbReference type="GO" id="GO:0016805">
    <property type="term" value="F:dipeptidase activity"/>
    <property type="evidence" value="ECO:0007669"/>
    <property type="project" value="UniProtKB-KW"/>
</dbReference>
<protein>
    <submittedName>
        <fullName evidence="1">Membrane dipeptidase</fullName>
        <ecNumber evidence="1">3.4.13.-</ecNumber>
    </submittedName>
</protein>
<dbReference type="SUPFAM" id="SSF51556">
    <property type="entry name" value="Metallo-dependent hydrolases"/>
    <property type="match status" value="1"/>
</dbReference>
<dbReference type="Pfam" id="PF01244">
    <property type="entry name" value="Peptidase_M19"/>
    <property type="match status" value="1"/>
</dbReference>
<proteinExistence type="predicted"/>
<name>A0ABW5B3A4_9BACT</name>
<keyword evidence="2" id="KW-1185">Reference proteome</keyword>
<dbReference type="EC" id="3.4.13.-" evidence="1"/>
<accession>A0ABW5B3A4</accession>
<reference evidence="2" key="1">
    <citation type="journal article" date="2019" name="Int. J. Syst. Evol. Microbiol.">
        <title>The Global Catalogue of Microorganisms (GCM) 10K type strain sequencing project: providing services to taxonomists for standard genome sequencing and annotation.</title>
        <authorList>
            <consortium name="The Broad Institute Genomics Platform"/>
            <consortium name="The Broad Institute Genome Sequencing Center for Infectious Disease"/>
            <person name="Wu L."/>
            <person name="Ma J."/>
        </authorList>
    </citation>
    <scope>NUCLEOTIDE SEQUENCE [LARGE SCALE GENOMIC DNA]</scope>
    <source>
        <strain evidence="2">KCTC 19812</strain>
    </source>
</reference>
<sequence>MEKLFDAHLHPTLKNHFSDSDNPTSPWDSILYKELTAGFRALSLIKCLIRPFLENTIVSQSSLEQLIKGNYRIVMVALFFPDRDLMKAITSNSAFMDIIEKGKFGKFLNRERFDYLKNTGNGFSVLKEDIDLLQSESGGKGKVNFLQKGDSFTISQEKTLDLVFTIEGLHCLRTDLDEVNQENIFQDIKGNLLSLQQQVFISSINLTHIDNSNNIFSNQAYAMDGLRNSGMDDRFLRPVGKGLTELGKRTVDLLEEREVLTDIKHMSWVARRELYEYRKEKEIHSPIVCTHAGFTGIWFQHATEKFTDYILGTVKNGLQYELKLGKPVFSNAHRVFDQVCFNPSTINLFNEDIIEIYNSDGLIGISLDKRILGYTEVEWRDGFYTNTSESVLYFDEGTERVPRIVDVDFISEEEFNMGGFHAGSQNGKNQRKTVRADLFHDRIKADLSYEYDMQYLHFMANILHAVKVGGLIEGKMGIEKMLTKILCIGSDFDGLIDSIGLASKATKVSNLKKKFQNEFRRLARQAGIDLPGNLTGSFIANRIFYENGRDFVGRRLGS</sequence>
<keyword evidence="1" id="KW-0224">Dipeptidase</keyword>
<evidence type="ECO:0000313" key="2">
    <source>
        <dbReference type="Proteomes" id="UP001597414"/>
    </source>
</evidence>
<keyword evidence="1" id="KW-0378">Hydrolase</keyword>
<dbReference type="RefSeq" id="WP_380799590.1">
    <property type="nucleotide sequence ID" value="NZ_JBHUIV010000002.1"/>
</dbReference>
<keyword evidence="1" id="KW-0645">Protease</keyword>
<dbReference type="EMBL" id="JBHUIV010000002">
    <property type="protein sequence ID" value="MFD2200055.1"/>
    <property type="molecule type" value="Genomic_DNA"/>
</dbReference>
<dbReference type="InterPro" id="IPR032466">
    <property type="entry name" value="Metal_Hydrolase"/>
</dbReference>
<evidence type="ECO:0000313" key="1">
    <source>
        <dbReference type="EMBL" id="MFD2200055.1"/>
    </source>
</evidence>